<name>A0ACB1AXF5_MELEN</name>
<sequence>MFPPGFEHIAKKKEIERLELQQKQNQQQLLRQYQNKEQANNPLPIFNKNSNVFSGQTLHQQLQQQQSKQFGTQQGHFPRYFQQSGQGTLQQQTLKPEQYLQHINRQLQKDWQNPFQQQPQSQQNTGTSSQKNYLDLLDKLKSGVENPNISTQQIADNSNKGGSFKVSALIRIIINVIILTKINYQKILIQKY</sequence>
<reference evidence="1" key="1">
    <citation type="submission" date="2023-11" db="EMBL/GenBank/DDBJ databases">
        <authorList>
            <person name="Poullet M."/>
        </authorList>
    </citation>
    <scope>NUCLEOTIDE SEQUENCE</scope>
    <source>
        <strain evidence="1">E1834</strain>
    </source>
</reference>
<accession>A0ACB1AXF5</accession>
<organism evidence="1 2">
    <name type="scientific">Meloidogyne enterolobii</name>
    <name type="common">Root-knot nematode worm</name>
    <name type="synonym">Meloidogyne mayaguensis</name>
    <dbReference type="NCBI Taxonomy" id="390850"/>
    <lineage>
        <taxon>Eukaryota</taxon>
        <taxon>Metazoa</taxon>
        <taxon>Ecdysozoa</taxon>
        <taxon>Nematoda</taxon>
        <taxon>Chromadorea</taxon>
        <taxon>Rhabditida</taxon>
        <taxon>Tylenchina</taxon>
        <taxon>Tylenchomorpha</taxon>
        <taxon>Tylenchoidea</taxon>
        <taxon>Meloidogynidae</taxon>
        <taxon>Meloidogyninae</taxon>
        <taxon>Meloidogyne</taxon>
    </lineage>
</organism>
<proteinExistence type="predicted"/>
<keyword evidence="2" id="KW-1185">Reference proteome</keyword>
<dbReference type="EMBL" id="CAVMJV010000116">
    <property type="protein sequence ID" value="CAK5104126.1"/>
    <property type="molecule type" value="Genomic_DNA"/>
</dbReference>
<evidence type="ECO:0000313" key="2">
    <source>
        <dbReference type="Proteomes" id="UP001497535"/>
    </source>
</evidence>
<dbReference type="Proteomes" id="UP001497535">
    <property type="component" value="Unassembled WGS sequence"/>
</dbReference>
<protein>
    <submittedName>
        <fullName evidence="1">Uncharacterized protein</fullName>
    </submittedName>
</protein>
<comment type="caution">
    <text evidence="1">The sequence shown here is derived from an EMBL/GenBank/DDBJ whole genome shotgun (WGS) entry which is preliminary data.</text>
</comment>
<evidence type="ECO:0000313" key="1">
    <source>
        <dbReference type="EMBL" id="CAK5104126.1"/>
    </source>
</evidence>
<gene>
    <name evidence="1" type="ORF">MENTE1834_LOCUS42925</name>
</gene>